<dbReference type="EMBL" id="BARU01034624">
    <property type="protein sequence ID" value="GAH65737.1"/>
    <property type="molecule type" value="Genomic_DNA"/>
</dbReference>
<reference evidence="2" key="1">
    <citation type="journal article" date="2014" name="Front. Microbiol.">
        <title>High frequency of phylogenetically diverse reductive dehalogenase-homologous genes in deep subseafloor sedimentary metagenomes.</title>
        <authorList>
            <person name="Kawai M."/>
            <person name="Futagami T."/>
            <person name="Toyoda A."/>
            <person name="Takaki Y."/>
            <person name="Nishi S."/>
            <person name="Hori S."/>
            <person name="Arai W."/>
            <person name="Tsubouchi T."/>
            <person name="Morono Y."/>
            <person name="Uchiyama I."/>
            <person name="Ito T."/>
            <person name="Fujiyama A."/>
            <person name="Inagaki F."/>
            <person name="Takami H."/>
        </authorList>
    </citation>
    <scope>NUCLEOTIDE SEQUENCE</scope>
    <source>
        <strain evidence="2">Expedition CK06-06</strain>
    </source>
</reference>
<dbReference type="SUPFAM" id="SSF82171">
    <property type="entry name" value="DPP6 N-terminal domain-like"/>
    <property type="match status" value="1"/>
</dbReference>
<comment type="caution">
    <text evidence="2">The sequence shown here is derived from an EMBL/GenBank/DDBJ whole genome shotgun (WGS) entry which is preliminary data.</text>
</comment>
<proteinExistence type="predicted"/>
<accession>X1H8L1</accession>
<dbReference type="GO" id="GO:0006508">
    <property type="term" value="P:proteolysis"/>
    <property type="evidence" value="ECO:0007669"/>
    <property type="project" value="InterPro"/>
</dbReference>
<name>X1H8L1_9ZZZZ</name>
<sequence>DGRGFYEGKYTHLFSVPAKGGKVKQVTDGEYDVTSPVLSPDGKTVAFTGNFDEGGDYSYLRYIYTVPAKGGEPEVLLKRQGSVGALGYSPCGKHLAFTGYEIEDPDLVWYHQTQLWTMPAKGGKPKCLTADFDRTVSARGGTIQWSPDSEYVYVKFPNHGTSHIHRVSLKGEVEALTEGKMNVGSFTMDEAGKVFAFNASDPMTPSELWTLDDGGQAKRTVMNRALLRKLRLVEPEEFWFAASDGTEVQGWIVRPR</sequence>
<dbReference type="Gene3D" id="2.120.10.30">
    <property type="entry name" value="TolB, C-terminal domain"/>
    <property type="match status" value="2"/>
</dbReference>
<gene>
    <name evidence="2" type="ORF">S03H2_54321</name>
</gene>
<organism evidence="2">
    <name type="scientific">marine sediment metagenome</name>
    <dbReference type="NCBI Taxonomy" id="412755"/>
    <lineage>
        <taxon>unclassified sequences</taxon>
        <taxon>metagenomes</taxon>
        <taxon>ecological metagenomes</taxon>
    </lineage>
</organism>
<feature type="non-terminal residue" evidence="2">
    <location>
        <position position="1"/>
    </location>
</feature>
<dbReference type="InterPro" id="IPR011042">
    <property type="entry name" value="6-blade_b-propeller_TolB-like"/>
</dbReference>
<feature type="non-terminal residue" evidence="2">
    <location>
        <position position="256"/>
    </location>
</feature>
<evidence type="ECO:0000259" key="1">
    <source>
        <dbReference type="Pfam" id="PF00930"/>
    </source>
</evidence>
<protein>
    <recommendedName>
        <fullName evidence="1">Dipeptidylpeptidase IV N-terminal domain-containing protein</fullName>
    </recommendedName>
</protein>
<dbReference type="InterPro" id="IPR002469">
    <property type="entry name" value="Peptidase_S9B_N"/>
</dbReference>
<feature type="domain" description="Dipeptidylpeptidase IV N-terminal" evidence="1">
    <location>
        <begin position="10"/>
        <end position="89"/>
    </location>
</feature>
<evidence type="ECO:0000313" key="2">
    <source>
        <dbReference type="EMBL" id="GAH65737.1"/>
    </source>
</evidence>
<dbReference type="Pfam" id="PF00930">
    <property type="entry name" value="DPPIV_N"/>
    <property type="match status" value="1"/>
</dbReference>
<dbReference type="AlphaFoldDB" id="X1H8L1"/>